<proteinExistence type="predicted"/>
<gene>
    <name evidence="1" type="ORF">K505DRAFT_87548</name>
</gene>
<keyword evidence="2" id="KW-1185">Reference proteome</keyword>
<dbReference type="EMBL" id="MU001774">
    <property type="protein sequence ID" value="KAF2798905.1"/>
    <property type="molecule type" value="Genomic_DNA"/>
</dbReference>
<name>A0A6A6XSA8_9PLEO</name>
<evidence type="ECO:0000313" key="2">
    <source>
        <dbReference type="Proteomes" id="UP000799757"/>
    </source>
</evidence>
<organism evidence="1 2">
    <name type="scientific">Melanomma pulvis-pyrius CBS 109.77</name>
    <dbReference type="NCBI Taxonomy" id="1314802"/>
    <lineage>
        <taxon>Eukaryota</taxon>
        <taxon>Fungi</taxon>
        <taxon>Dikarya</taxon>
        <taxon>Ascomycota</taxon>
        <taxon>Pezizomycotina</taxon>
        <taxon>Dothideomycetes</taxon>
        <taxon>Pleosporomycetidae</taxon>
        <taxon>Pleosporales</taxon>
        <taxon>Melanommataceae</taxon>
        <taxon>Melanomma</taxon>
    </lineage>
</organism>
<dbReference type="AlphaFoldDB" id="A0A6A6XSA8"/>
<evidence type="ECO:0000313" key="1">
    <source>
        <dbReference type="EMBL" id="KAF2798905.1"/>
    </source>
</evidence>
<dbReference type="Proteomes" id="UP000799757">
    <property type="component" value="Unassembled WGS sequence"/>
</dbReference>
<protein>
    <submittedName>
        <fullName evidence="1">Uncharacterized protein</fullName>
    </submittedName>
</protein>
<accession>A0A6A6XSA8</accession>
<sequence>MIGLILEVDIALVMAVRRGFETPVIGHGAVIPCPCKLGHEAEKAAARKSTIGLLKHPTRECPSSPSCCALGNKSVQDEHPTGGGTMGKCKCPRGQSQTTAVLGLMLWRGGQERKFCARWARPGVDISQEQMCFSSVDECRWGCRGIAVGNLLEALGCLVRRCDMTSPRSVTMVAAARACHRFLPSLGARLRG</sequence>
<reference evidence="1" key="1">
    <citation type="journal article" date="2020" name="Stud. Mycol.">
        <title>101 Dothideomycetes genomes: a test case for predicting lifestyles and emergence of pathogens.</title>
        <authorList>
            <person name="Haridas S."/>
            <person name="Albert R."/>
            <person name="Binder M."/>
            <person name="Bloem J."/>
            <person name="Labutti K."/>
            <person name="Salamov A."/>
            <person name="Andreopoulos B."/>
            <person name="Baker S."/>
            <person name="Barry K."/>
            <person name="Bills G."/>
            <person name="Bluhm B."/>
            <person name="Cannon C."/>
            <person name="Castanera R."/>
            <person name="Culley D."/>
            <person name="Daum C."/>
            <person name="Ezra D."/>
            <person name="Gonzalez J."/>
            <person name="Henrissat B."/>
            <person name="Kuo A."/>
            <person name="Liang C."/>
            <person name="Lipzen A."/>
            <person name="Lutzoni F."/>
            <person name="Magnuson J."/>
            <person name="Mondo S."/>
            <person name="Nolan M."/>
            <person name="Ohm R."/>
            <person name="Pangilinan J."/>
            <person name="Park H.-J."/>
            <person name="Ramirez L."/>
            <person name="Alfaro M."/>
            <person name="Sun H."/>
            <person name="Tritt A."/>
            <person name="Yoshinaga Y."/>
            <person name="Zwiers L.-H."/>
            <person name="Turgeon B."/>
            <person name="Goodwin S."/>
            <person name="Spatafora J."/>
            <person name="Crous P."/>
            <person name="Grigoriev I."/>
        </authorList>
    </citation>
    <scope>NUCLEOTIDE SEQUENCE</scope>
    <source>
        <strain evidence="1">CBS 109.77</strain>
    </source>
</reference>